<keyword evidence="3" id="KW-0560">Oxidoreductase</keyword>
<comment type="pathway">
    <text evidence="1">Cofactor biosynthesis; D-erythroascorbate biosynthesis; dehydro-D-arabinono-1,4-lactone from D-arabinose: step 2/2.</text>
</comment>
<feature type="region of interest" description="Disordered" evidence="5">
    <location>
        <begin position="340"/>
        <end position="379"/>
    </location>
</feature>
<evidence type="ECO:0000256" key="1">
    <source>
        <dbReference type="ARBA" id="ARBA00005083"/>
    </source>
</evidence>
<name>A0A9P7B727_RHOMI</name>
<dbReference type="InterPro" id="IPR036908">
    <property type="entry name" value="RlpA-like_sf"/>
</dbReference>
<evidence type="ECO:0000256" key="4">
    <source>
        <dbReference type="ARBA" id="ARBA00033418"/>
    </source>
</evidence>
<dbReference type="EC" id="1.1.3.37" evidence="2"/>
<feature type="compositionally biased region" description="Low complexity" evidence="5">
    <location>
        <begin position="748"/>
        <end position="763"/>
    </location>
</feature>
<feature type="compositionally biased region" description="Basic and acidic residues" evidence="5">
    <location>
        <begin position="350"/>
        <end position="362"/>
    </location>
</feature>
<dbReference type="PANTHER" id="PTHR43762:SF1">
    <property type="entry name" value="D-ARABINONO-1,4-LACTONE OXIDASE"/>
    <property type="match status" value="1"/>
</dbReference>
<proteinExistence type="predicted"/>
<keyword evidence="9" id="KW-1185">Reference proteome</keyword>
<dbReference type="InterPro" id="IPR016166">
    <property type="entry name" value="FAD-bd_PCMH"/>
</dbReference>
<accession>A0A9P7B727</accession>
<evidence type="ECO:0000259" key="7">
    <source>
        <dbReference type="PROSITE" id="PS51387"/>
    </source>
</evidence>
<evidence type="ECO:0000256" key="2">
    <source>
        <dbReference type="ARBA" id="ARBA00013136"/>
    </source>
</evidence>
<dbReference type="GO" id="GO:0003885">
    <property type="term" value="F:D-arabinono-1,4-lactone oxidase activity"/>
    <property type="evidence" value="ECO:0007669"/>
    <property type="project" value="UniProtKB-EC"/>
</dbReference>
<dbReference type="Gene3D" id="3.30.70.2520">
    <property type="match status" value="1"/>
</dbReference>
<dbReference type="GO" id="GO:0071949">
    <property type="term" value="F:FAD binding"/>
    <property type="evidence" value="ECO:0007669"/>
    <property type="project" value="InterPro"/>
</dbReference>
<keyword evidence="6" id="KW-0472">Membrane</keyword>
<dbReference type="AlphaFoldDB" id="A0A9P7B727"/>
<organism evidence="8 9">
    <name type="scientific">Rhodotorula mucilaginosa</name>
    <name type="common">Yeast</name>
    <name type="synonym">Rhodotorula rubra</name>
    <dbReference type="NCBI Taxonomy" id="5537"/>
    <lineage>
        <taxon>Eukaryota</taxon>
        <taxon>Fungi</taxon>
        <taxon>Dikarya</taxon>
        <taxon>Basidiomycota</taxon>
        <taxon>Pucciniomycotina</taxon>
        <taxon>Microbotryomycetes</taxon>
        <taxon>Sporidiobolales</taxon>
        <taxon>Sporidiobolaceae</taxon>
        <taxon>Rhodotorula</taxon>
    </lineage>
</organism>
<sequence length="1049" mass="113833">MAIIRAPPASEPLDHLSVGDLEQLLDPVTTKSGKALTFRNWATTFRSDATAVFRPTSVQQVRYAVELARRQKRTIRAAGAGHSPSDIVCTGGYILDLKGLDKVIAVDGDAMTFHAEGGILLRNLHPIILERGDLALSSLGSISDQTLAGALSTSTHGSGVVYSSISTYATFLDIVLPLPNAPVVRVSRQADQDPDLFYSALCGLGAVGIVVGVGMRAERAFKLEEELFTMRFDEFTARWQEIAESSEHVRCWWYPQVARVKISRLNRTDKAVTPRPSAVVSYLQNVVLAKHIHAIVLSAARYFPSLLPYHAWFMWTFREQPGPVRWREFFAGVWARLSGSATGGPWPRISELDQKARMPAGDKEDESEDSDGDSSSLVGESAISNLPFRPVNPSTLPQIDATLEKVADESEHGKLKQPADVLTPPYTPATQSPTGASAPVRPESPSSEIELPGSVLAEEEKHEAGSVGRRAKAANLLWPILEKEPSYRVDWGVNIFNYDCGFPQYTYESCIPYEATGAALNELHRWHTHELAKPGYPLRAHFPVEIRYAAKDEAWLSPTGSGPGCYLGAIQYRPFNLPVPYRDHFARFSSILFSLFSGKPHWAKTHTLTPADLRKLYPRFDDFLAVRERVDPEQILANDLRPSFQFTASSLPVSLLELHLPIPVLILSHGLRSPVTVDLPHVGLVRPDWSGSHPPSLRLVAQARLRGSPGMSAAVGPASRLVRGRSRRAAGRRQLYSFAKAHHRDVDSSGSSSATDSDTNTSDHTSKRRPGPASVRSSRINWEVWVGIAVGILGIGVLAYYLFYDSDSGTGSLTASTASATAVPATTALPATMSAAETTNHVTSGLTLDTTTTIQDVSKTASESPAQTGGAGSSSTQQTSLSPSQQAKSTTQAAPTSSKGYGQTYTGKSTFYSQNGNPGGESGLNAARSDAIHCRFDEMAHTACGDVNPDEALICALQTKMYAKGKHCGRKIQITRTSGKGGQIVVTVADECPSCEGDSYIDLSTGAYDKLGTRDEGMVRSLFGTLLAFHRTRTESYSLQFDISWSFVD</sequence>
<feature type="transmembrane region" description="Helical" evidence="6">
    <location>
        <begin position="784"/>
        <end position="803"/>
    </location>
</feature>
<feature type="domain" description="FAD-binding PCMH-type" evidence="7">
    <location>
        <begin position="45"/>
        <end position="220"/>
    </location>
</feature>
<dbReference type="Proteomes" id="UP000777482">
    <property type="component" value="Unassembled WGS sequence"/>
</dbReference>
<reference evidence="8 9" key="1">
    <citation type="submission" date="2020-11" db="EMBL/GenBank/DDBJ databases">
        <title>Kefir isolates.</title>
        <authorList>
            <person name="Marcisauskas S."/>
            <person name="Kim Y."/>
            <person name="Blasche S."/>
        </authorList>
    </citation>
    <scope>NUCLEOTIDE SEQUENCE [LARGE SCALE GENOMIC DNA]</scope>
    <source>
        <strain evidence="8 9">KR</strain>
    </source>
</reference>
<feature type="region of interest" description="Disordered" evidence="5">
    <location>
        <begin position="741"/>
        <end position="776"/>
    </location>
</feature>
<evidence type="ECO:0000256" key="6">
    <source>
        <dbReference type="SAM" id="Phobius"/>
    </source>
</evidence>
<dbReference type="InterPro" id="IPR036318">
    <property type="entry name" value="FAD-bd_PCMH-like_sf"/>
</dbReference>
<dbReference type="OrthoDB" id="610608at2759"/>
<evidence type="ECO:0000256" key="3">
    <source>
        <dbReference type="ARBA" id="ARBA00023002"/>
    </source>
</evidence>
<dbReference type="CDD" id="cd22191">
    <property type="entry name" value="DPBB_RlpA_EXP_N-like"/>
    <property type="match status" value="1"/>
</dbReference>
<dbReference type="Gene3D" id="2.40.40.10">
    <property type="entry name" value="RlpA-like domain"/>
    <property type="match status" value="1"/>
</dbReference>
<feature type="compositionally biased region" description="Polar residues" evidence="5">
    <location>
        <begin position="888"/>
        <end position="901"/>
    </location>
</feature>
<dbReference type="GO" id="GO:0005739">
    <property type="term" value="C:mitochondrion"/>
    <property type="evidence" value="ECO:0007669"/>
    <property type="project" value="TreeGrafter"/>
</dbReference>
<dbReference type="Pfam" id="PF01565">
    <property type="entry name" value="FAD_binding_4"/>
    <property type="match status" value="1"/>
</dbReference>
<feature type="compositionally biased region" description="Low complexity" evidence="5">
    <location>
        <begin position="864"/>
        <end position="887"/>
    </location>
</feature>
<evidence type="ECO:0000313" key="9">
    <source>
        <dbReference type="Proteomes" id="UP000777482"/>
    </source>
</evidence>
<dbReference type="SUPFAM" id="SSF56176">
    <property type="entry name" value="FAD-binding/transporter-associated domain-like"/>
    <property type="match status" value="1"/>
</dbReference>
<dbReference type="InterPro" id="IPR016169">
    <property type="entry name" value="FAD-bd_PCMH_sub2"/>
</dbReference>
<dbReference type="EMBL" id="PUHQ01000033">
    <property type="protein sequence ID" value="KAG0661676.1"/>
    <property type="molecule type" value="Genomic_DNA"/>
</dbReference>
<dbReference type="Gene3D" id="1.10.45.10">
    <property type="entry name" value="Vanillyl-alcohol Oxidase, Chain A, domain 4"/>
    <property type="match status" value="1"/>
</dbReference>
<dbReference type="PROSITE" id="PS51387">
    <property type="entry name" value="FAD_PCMH"/>
    <property type="match status" value="1"/>
</dbReference>
<dbReference type="GO" id="GO:0016020">
    <property type="term" value="C:membrane"/>
    <property type="evidence" value="ECO:0007669"/>
    <property type="project" value="InterPro"/>
</dbReference>
<protein>
    <recommendedName>
        <fullName evidence="2">D-arabinono-1,4-lactone oxidase</fullName>
        <ecNumber evidence="2">1.1.3.37</ecNumber>
    </recommendedName>
    <alternativeName>
        <fullName evidence="4">L-galactono-gamma-lactone oxidase</fullName>
    </alternativeName>
</protein>
<keyword evidence="6" id="KW-0812">Transmembrane</keyword>
<keyword evidence="6" id="KW-1133">Transmembrane helix</keyword>
<feature type="region of interest" description="Disordered" evidence="5">
    <location>
        <begin position="709"/>
        <end position="728"/>
    </location>
</feature>
<evidence type="ECO:0000313" key="8">
    <source>
        <dbReference type="EMBL" id="KAG0661676.1"/>
    </source>
</evidence>
<dbReference type="Pfam" id="PF04030">
    <property type="entry name" value="ALO"/>
    <property type="match status" value="2"/>
</dbReference>
<dbReference type="Gene3D" id="3.30.465.10">
    <property type="match status" value="1"/>
</dbReference>
<dbReference type="SUPFAM" id="SSF50685">
    <property type="entry name" value="Barwin-like endoglucanases"/>
    <property type="match status" value="1"/>
</dbReference>
<feature type="compositionally biased region" description="Acidic residues" evidence="5">
    <location>
        <begin position="363"/>
        <end position="372"/>
    </location>
</feature>
<feature type="region of interest" description="Disordered" evidence="5">
    <location>
        <begin position="858"/>
        <end position="901"/>
    </location>
</feature>
<evidence type="ECO:0000256" key="5">
    <source>
        <dbReference type="SAM" id="MobiDB-lite"/>
    </source>
</evidence>
<gene>
    <name evidence="8" type="primary">ALO1_3</name>
    <name evidence="8" type="ORF">C6P46_003897</name>
</gene>
<comment type="caution">
    <text evidence="8">The sequence shown here is derived from an EMBL/GenBank/DDBJ whole genome shotgun (WGS) entry which is preliminary data.</text>
</comment>
<dbReference type="PANTHER" id="PTHR43762">
    <property type="entry name" value="L-GULONOLACTONE OXIDASE"/>
    <property type="match status" value="1"/>
</dbReference>
<dbReference type="InterPro" id="IPR006094">
    <property type="entry name" value="Oxid_FAD_bind_N"/>
</dbReference>
<dbReference type="InterPro" id="IPR010031">
    <property type="entry name" value="FAD_lactone_oxidase-like"/>
</dbReference>
<feature type="region of interest" description="Disordered" evidence="5">
    <location>
        <begin position="406"/>
        <end position="451"/>
    </location>
</feature>
<dbReference type="InterPro" id="IPR016171">
    <property type="entry name" value="Vanillyl_alc_oxidase_C-sub2"/>
</dbReference>
<dbReference type="InterPro" id="IPR016167">
    <property type="entry name" value="FAD-bd_PCMH_sub1"/>
</dbReference>
<dbReference type="Gene3D" id="3.30.43.10">
    <property type="entry name" value="Uridine Diphospho-n-acetylenolpyruvylglucosamine Reductase, domain 2"/>
    <property type="match status" value="1"/>
</dbReference>
<dbReference type="InterPro" id="IPR007173">
    <property type="entry name" value="ALO_C"/>
</dbReference>